<dbReference type="InterPro" id="IPR036875">
    <property type="entry name" value="Znf_CCHC_sf"/>
</dbReference>
<dbReference type="PROSITE" id="PS50158">
    <property type="entry name" value="ZF_CCHC"/>
    <property type="match status" value="2"/>
</dbReference>
<dbReference type="AlphaFoldDB" id="A0A6G0Y3X2"/>
<name>A0A6G0Y3X2_APHCR</name>
<dbReference type="SMART" id="SM00343">
    <property type="entry name" value="ZnF_C2HC"/>
    <property type="match status" value="2"/>
</dbReference>
<keyword evidence="1" id="KW-0479">Metal-binding</keyword>
<evidence type="ECO:0000256" key="1">
    <source>
        <dbReference type="PROSITE-ProRule" id="PRU00047"/>
    </source>
</evidence>
<evidence type="ECO:0000256" key="2">
    <source>
        <dbReference type="SAM" id="MobiDB-lite"/>
    </source>
</evidence>
<dbReference type="SUPFAM" id="SSF57756">
    <property type="entry name" value="Retrovirus zinc finger-like domains"/>
    <property type="match status" value="1"/>
</dbReference>
<gene>
    <name evidence="4" type="ORF">FWK35_00024410</name>
</gene>
<comment type="caution">
    <text evidence="4">The sequence shown here is derived from an EMBL/GenBank/DDBJ whole genome shotgun (WGS) entry which is preliminary data.</text>
</comment>
<dbReference type="Proteomes" id="UP000478052">
    <property type="component" value="Unassembled WGS sequence"/>
</dbReference>
<dbReference type="GO" id="GO:0003676">
    <property type="term" value="F:nucleic acid binding"/>
    <property type="evidence" value="ECO:0007669"/>
    <property type="project" value="InterPro"/>
</dbReference>
<reference evidence="4 5" key="1">
    <citation type="submission" date="2019-08" db="EMBL/GenBank/DDBJ databases">
        <title>Whole genome of Aphis craccivora.</title>
        <authorList>
            <person name="Voronova N.V."/>
            <person name="Shulinski R.S."/>
            <person name="Bandarenka Y.V."/>
            <person name="Zhorov D.G."/>
            <person name="Warner D."/>
        </authorList>
    </citation>
    <scope>NUCLEOTIDE SEQUENCE [LARGE SCALE GENOMIC DNA]</scope>
    <source>
        <strain evidence="4">180601</strain>
        <tissue evidence="4">Whole Body</tissue>
    </source>
</reference>
<protein>
    <recommendedName>
        <fullName evidence="3">CCHC-type domain-containing protein</fullName>
    </recommendedName>
</protein>
<feature type="region of interest" description="Disordered" evidence="2">
    <location>
        <begin position="293"/>
        <end position="318"/>
    </location>
</feature>
<feature type="domain" description="CCHC-type" evidence="3">
    <location>
        <begin position="263"/>
        <end position="278"/>
    </location>
</feature>
<accession>A0A6G0Y3X2</accession>
<feature type="non-terminal residue" evidence="4">
    <location>
        <position position="455"/>
    </location>
</feature>
<proteinExistence type="predicted"/>
<dbReference type="InterPro" id="IPR001878">
    <property type="entry name" value="Znf_CCHC"/>
</dbReference>
<feature type="non-terminal residue" evidence="4">
    <location>
        <position position="1"/>
    </location>
</feature>
<dbReference type="Gene3D" id="4.10.60.10">
    <property type="entry name" value="Zinc finger, CCHC-type"/>
    <property type="match status" value="1"/>
</dbReference>
<dbReference type="EMBL" id="VUJU01006345">
    <property type="protein sequence ID" value="KAF0748792.1"/>
    <property type="molecule type" value="Genomic_DNA"/>
</dbReference>
<evidence type="ECO:0000313" key="4">
    <source>
        <dbReference type="EMBL" id="KAF0748792.1"/>
    </source>
</evidence>
<feature type="region of interest" description="Disordered" evidence="2">
    <location>
        <begin position="1"/>
        <end position="41"/>
    </location>
</feature>
<dbReference type="OrthoDB" id="6593760at2759"/>
<keyword evidence="5" id="KW-1185">Reference proteome</keyword>
<keyword evidence="1" id="KW-0863">Zinc-finger</keyword>
<dbReference type="GO" id="GO:0008270">
    <property type="term" value="F:zinc ion binding"/>
    <property type="evidence" value="ECO:0007669"/>
    <property type="project" value="UniProtKB-KW"/>
</dbReference>
<evidence type="ECO:0000313" key="5">
    <source>
        <dbReference type="Proteomes" id="UP000478052"/>
    </source>
</evidence>
<keyword evidence="1" id="KW-0862">Zinc</keyword>
<evidence type="ECO:0000259" key="3">
    <source>
        <dbReference type="PROSITE" id="PS50158"/>
    </source>
</evidence>
<feature type="domain" description="CCHC-type" evidence="3">
    <location>
        <begin position="423"/>
        <end position="438"/>
    </location>
</feature>
<organism evidence="4 5">
    <name type="scientific">Aphis craccivora</name>
    <name type="common">Cowpea aphid</name>
    <dbReference type="NCBI Taxonomy" id="307492"/>
    <lineage>
        <taxon>Eukaryota</taxon>
        <taxon>Metazoa</taxon>
        <taxon>Ecdysozoa</taxon>
        <taxon>Arthropoda</taxon>
        <taxon>Hexapoda</taxon>
        <taxon>Insecta</taxon>
        <taxon>Pterygota</taxon>
        <taxon>Neoptera</taxon>
        <taxon>Paraneoptera</taxon>
        <taxon>Hemiptera</taxon>
        <taxon>Sternorrhyncha</taxon>
        <taxon>Aphidomorpha</taxon>
        <taxon>Aphidoidea</taxon>
        <taxon>Aphididae</taxon>
        <taxon>Aphidini</taxon>
        <taxon>Aphis</taxon>
        <taxon>Aphis</taxon>
    </lineage>
</organism>
<sequence>ECIESDQSSGRKRSNGKNERKQRAKLSLSASPNPPVSPVDSNTLVETLVRQNSMLMELLKLQQNSNKPSNEITIAPGLKLVNSNIQWSGYGFASSRLDTNEVAARHWFASREIEHWADFERQFHKTFVGVVMMGDRWKEMSRRVQGRDENVREYYHEKVFLCRQIGMKFYESKIQILKGLYSKELSMYLLGRNHADEDDLLSDMVEYERLDMSRSVRIRQLSSTKENTLQKSVTSCPTNVVAVKQEDMKVTVERKSASLPRSCFNCGAKTHLSPQCPNLNARRERVTNADRWRTNDDPVQHSCEGMMTGKRKNQDPPDEYPAPYEVQCQFNVPVEGSSLAALLSTLCWSWVLSEYSTILVILDMVEYERLDMSRSVRIRQVSSTKENTLQKSVTSCPTNVVAVKQEDTKVTVERKSASLPRSCFNCGAKTHLSPQCPKPKREKGACYECRSMAHQ</sequence>